<feature type="domain" description="LicD/FKTN/FKRP nucleotidyltransferase" evidence="1">
    <location>
        <begin position="29"/>
        <end position="253"/>
    </location>
</feature>
<dbReference type="RefSeq" id="WP_143013176.1">
    <property type="nucleotide sequence ID" value="NZ_FMZL01000001.1"/>
</dbReference>
<evidence type="ECO:0000313" key="2">
    <source>
        <dbReference type="EMBL" id="SDB99050.1"/>
    </source>
</evidence>
<dbReference type="AlphaFoldDB" id="A0A1G6HXZ4"/>
<sequence>MSTGPYPSDALSRLQEEERGILRVIDELCRKHGLTYFIDAGTTLGAVRHGGFIPWDDDADVGMPYDDFNRFCELAKTELPEGYSFHDWSNTPGYCSFWPKVYRDGTRFVDELALQSGVDQCIFVDIFPYRVLDENPMVAESQRREATRWERMMYLHYLETPKVPKGPLHDVFALGCKIAHKTVAQLWTPSMMKRYFDRALDTSRPGDEWVDACYATRVKYKTDILFPVRDIQFDGLTLMAPHDCDAYLTNLYGDYMQLPPEDERYTHLPVVLDFGDGVNVMER</sequence>
<organism evidence="2 3">
    <name type="scientific">Parafannyhessea umbonata</name>
    <dbReference type="NCBI Taxonomy" id="604330"/>
    <lineage>
        <taxon>Bacteria</taxon>
        <taxon>Bacillati</taxon>
        <taxon>Actinomycetota</taxon>
        <taxon>Coriobacteriia</taxon>
        <taxon>Coriobacteriales</taxon>
        <taxon>Atopobiaceae</taxon>
        <taxon>Parafannyhessea</taxon>
    </lineage>
</organism>
<reference evidence="3" key="1">
    <citation type="submission" date="2016-10" db="EMBL/GenBank/DDBJ databases">
        <authorList>
            <person name="Varghese N."/>
            <person name="Submissions S."/>
        </authorList>
    </citation>
    <scope>NUCLEOTIDE SEQUENCE [LARGE SCALE GENOMIC DNA]</scope>
    <source>
        <strain evidence="3">DSM 22619</strain>
    </source>
</reference>
<keyword evidence="3" id="KW-1185">Reference proteome</keyword>
<dbReference type="Pfam" id="PF04991">
    <property type="entry name" value="LicD"/>
    <property type="match status" value="1"/>
</dbReference>
<accession>A0A1G6HXZ4</accession>
<dbReference type="EMBL" id="FMZL01000001">
    <property type="protein sequence ID" value="SDB99050.1"/>
    <property type="molecule type" value="Genomic_DNA"/>
</dbReference>
<gene>
    <name evidence="2" type="ORF">SAMN04487824_101218</name>
</gene>
<protein>
    <submittedName>
        <fullName evidence="2">Lipopolysaccharide cholinephosphotransferase</fullName>
    </submittedName>
</protein>
<dbReference type="InterPro" id="IPR052942">
    <property type="entry name" value="LPS_cholinephosphotransferase"/>
</dbReference>
<keyword evidence="2" id="KW-0808">Transferase</keyword>
<dbReference type="GO" id="GO:0009100">
    <property type="term" value="P:glycoprotein metabolic process"/>
    <property type="evidence" value="ECO:0007669"/>
    <property type="project" value="UniProtKB-ARBA"/>
</dbReference>
<dbReference type="InterPro" id="IPR007074">
    <property type="entry name" value="LicD/FKTN/FKRP_NTP_transf"/>
</dbReference>
<evidence type="ECO:0000259" key="1">
    <source>
        <dbReference type="Pfam" id="PF04991"/>
    </source>
</evidence>
<dbReference type="Proteomes" id="UP000198528">
    <property type="component" value="Unassembled WGS sequence"/>
</dbReference>
<dbReference type="PANTHER" id="PTHR43404:SF1">
    <property type="entry name" value="MNN4P"/>
    <property type="match status" value="1"/>
</dbReference>
<dbReference type="PANTHER" id="PTHR43404">
    <property type="entry name" value="LIPOPOLYSACCHARIDE CHOLINEPHOSPHOTRANSFERASE LICD"/>
    <property type="match status" value="1"/>
</dbReference>
<name>A0A1G6HXZ4_9ACTN</name>
<evidence type="ECO:0000313" key="3">
    <source>
        <dbReference type="Proteomes" id="UP000198528"/>
    </source>
</evidence>
<proteinExistence type="predicted"/>
<dbReference type="GO" id="GO:0016740">
    <property type="term" value="F:transferase activity"/>
    <property type="evidence" value="ECO:0007669"/>
    <property type="project" value="UniProtKB-KW"/>
</dbReference>